<evidence type="ECO:0000313" key="2">
    <source>
        <dbReference type="Proteomes" id="UP001620461"/>
    </source>
</evidence>
<protein>
    <submittedName>
        <fullName evidence="1">Uncharacterized protein</fullName>
    </submittedName>
</protein>
<sequence>MTTMLDKPLRREIDIEGQAYTVVLDATGIKIARKAHRKGIELKWTELVNGDAAVAAALNASSSANAQE</sequence>
<dbReference type="RefSeq" id="WP_404548668.1">
    <property type="nucleotide sequence ID" value="NZ_JADIKJ010000018.1"/>
</dbReference>
<evidence type="ECO:0000313" key="1">
    <source>
        <dbReference type="EMBL" id="MFK2901813.1"/>
    </source>
</evidence>
<keyword evidence="2" id="KW-1185">Reference proteome</keyword>
<dbReference type="Proteomes" id="UP001620461">
    <property type="component" value="Unassembled WGS sequence"/>
</dbReference>
<gene>
    <name evidence="1" type="ORF">ISP15_15855</name>
</gene>
<comment type="caution">
    <text evidence="1">The sequence shown here is derived from an EMBL/GenBank/DDBJ whole genome shotgun (WGS) entry which is preliminary data.</text>
</comment>
<reference evidence="1 2" key="1">
    <citation type="submission" date="2020-10" db="EMBL/GenBank/DDBJ databases">
        <title>Phylogeny of dyella-like bacteria.</title>
        <authorList>
            <person name="Fu J."/>
        </authorList>
    </citation>
    <scope>NUCLEOTIDE SEQUENCE [LARGE SCALE GENOMIC DNA]</scope>
    <source>
        <strain evidence="1 2">JP1</strain>
    </source>
</reference>
<organism evidence="1 2">
    <name type="scientific">Dyella jejuensis</name>
    <dbReference type="NCBI Taxonomy" id="1432009"/>
    <lineage>
        <taxon>Bacteria</taxon>
        <taxon>Pseudomonadati</taxon>
        <taxon>Pseudomonadota</taxon>
        <taxon>Gammaproteobacteria</taxon>
        <taxon>Lysobacterales</taxon>
        <taxon>Rhodanobacteraceae</taxon>
        <taxon>Dyella</taxon>
    </lineage>
</organism>
<name>A0ABW8JL27_9GAMM</name>
<proteinExistence type="predicted"/>
<accession>A0ABW8JL27</accession>
<dbReference type="EMBL" id="JADIKJ010000018">
    <property type="protein sequence ID" value="MFK2901813.1"/>
    <property type="molecule type" value="Genomic_DNA"/>
</dbReference>